<evidence type="ECO:0000256" key="4">
    <source>
        <dbReference type="ARBA" id="ARBA00022679"/>
    </source>
</evidence>
<proteinExistence type="inferred from homology"/>
<dbReference type="Gene3D" id="3.90.550.10">
    <property type="entry name" value="Spore Coat Polysaccharide Biosynthesis Protein SpsA, Chain A"/>
    <property type="match status" value="1"/>
</dbReference>
<evidence type="ECO:0000256" key="1">
    <source>
        <dbReference type="ARBA" id="ARBA00001946"/>
    </source>
</evidence>
<dbReference type="InterPro" id="IPR029044">
    <property type="entry name" value="Nucleotide-diphossugar_trans"/>
</dbReference>
<comment type="similarity">
    <text evidence="2">Belongs to the glycosyltransferase 2 family.</text>
</comment>
<dbReference type="InterPro" id="IPR050256">
    <property type="entry name" value="Glycosyltransferase_2"/>
</dbReference>
<sequence>MNNPKVAAIVPAFNEEKNISLVLKVLLQSKELDEIILVDDGSKDNTAMVGRQLGVMVLQLPKNIGKGGAMKQGVMATGAPIIVFFDADLVDLSMNHISQLIGPVREGMAAMCVGMRGRLFDMPKLIIAIDPLMAIGGERAMRREVFEGINQRLLDGFMVETALNYYCIVKKLPVAYADLKGLKIIVKEKKWGILKGFANRLKMMWQMAKIRGLIIFSKNMFV</sequence>
<dbReference type="Pfam" id="PF00535">
    <property type="entry name" value="Glycos_transf_2"/>
    <property type="match status" value="1"/>
</dbReference>
<dbReference type="GO" id="GO:0016757">
    <property type="term" value="F:glycosyltransferase activity"/>
    <property type="evidence" value="ECO:0007669"/>
    <property type="project" value="UniProtKB-KW"/>
</dbReference>
<accession>A0A1G2I1C5</accession>
<reference evidence="7 8" key="1">
    <citation type="journal article" date="2016" name="Nat. Commun.">
        <title>Thousands of microbial genomes shed light on interconnected biogeochemical processes in an aquifer system.</title>
        <authorList>
            <person name="Anantharaman K."/>
            <person name="Brown C.T."/>
            <person name="Hug L.A."/>
            <person name="Sharon I."/>
            <person name="Castelle C.J."/>
            <person name="Probst A.J."/>
            <person name="Thomas B.C."/>
            <person name="Singh A."/>
            <person name="Wilkins M.J."/>
            <person name="Karaoz U."/>
            <person name="Brodie E.L."/>
            <person name="Williams K.H."/>
            <person name="Hubbard S.S."/>
            <person name="Banfield J.F."/>
        </authorList>
    </citation>
    <scope>NUCLEOTIDE SEQUENCE [LARGE SCALE GENOMIC DNA]</scope>
</reference>
<keyword evidence="3" id="KW-0328">Glycosyltransferase</keyword>
<dbReference type="SUPFAM" id="SSF53448">
    <property type="entry name" value="Nucleotide-diphospho-sugar transferases"/>
    <property type="match status" value="1"/>
</dbReference>
<evidence type="ECO:0000256" key="5">
    <source>
        <dbReference type="ARBA" id="ARBA00022842"/>
    </source>
</evidence>
<evidence type="ECO:0000313" key="7">
    <source>
        <dbReference type="EMBL" id="OGZ68565.1"/>
    </source>
</evidence>
<organism evidence="7 8">
    <name type="scientific">Candidatus Staskawiczbacteria bacterium RIFCSPHIGHO2_02_FULL_42_22</name>
    <dbReference type="NCBI Taxonomy" id="1802207"/>
    <lineage>
        <taxon>Bacteria</taxon>
        <taxon>Candidatus Staskawicziibacteriota</taxon>
    </lineage>
</organism>
<protein>
    <recommendedName>
        <fullName evidence="6">Glycosyltransferase 2-like domain-containing protein</fullName>
    </recommendedName>
</protein>
<dbReference type="CDD" id="cd04179">
    <property type="entry name" value="DPM_DPG-synthase_like"/>
    <property type="match status" value="1"/>
</dbReference>
<dbReference type="InterPro" id="IPR001173">
    <property type="entry name" value="Glyco_trans_2-like"/>
</dbReference>
<dbReference type="AlphaFoldDB" id="A0A1G2I1C5"/>
<keyword evidence="5" id="KW-0460">Magnesium</keyword>
<dbReference type="PANTHER" id="PTHR48090">
    <property type="entry name" value="UNDECAPRENYL-PHOSPHATE 4-DEOXY-4-FORMAMIDO-L-ARABINOSE TRANSFERASE-RELATED"/>
    <property type="match status" value="1"/>
</dbReference>
<dbReference type="STRING" id="1802207.A3D44_01285"/>
<keyword evidence="4" id="KW-0808">Transferase</keyword>
<comment type="cofactor">
    <cofactor evidence="1">
        <name>Mg(2+)</name>
        <dbReference type="ChEBI" id="CHEBI:18420"/>
    </cofactor>
</comment>
<evidence type="ECO:0000259" key="6">
    <source>
        <dbReference type="Pfam" id="PF00535"/>
    </source>
</evidence>
<dbReference type="Proteomes" id="UP000178820">
    <property type="component" value="Unassembled WGS sequence"/>
</dbReference>
<evidence type="ECO:0000256" key="3">
    <source>
        <dbReference type="ARBA" id="ARBA00022676"/>
    </source>
</evidence>
<evidence type="ECO:0000313" key="8">
    <source>
        <dbReference type="Proteomes" id="UP000178820"/>
    </source>
</evidence>
<evidence type="ECO:0000256" key="2">
    <source>
        <dbReference type="ARBA" id="ARBA00006739"/>
    </source>
</evidence>
<name>A0A1G2I1C5_9BACT</name>
<gene>
    <name evidence="7" type="ORF">A3D44_01285</name>
</gene>
<feature type="domain" description="Glycosyltransferase 2-like" evidence="6">
    <location>
        <begin position="9"/>
        <end position="124"/>
    </location>
</feature>
<dbReference type="EMBL" id="MHOT01000021">
    <property type="protein sequence ID" value="OGZ68565.1"/>
    <property type="molecule type" value="Genomic_DNA"/>
</dbReference>
<comment type="caution">
    <text evidence="7">The sequence shown here is derived from an EMBL/GenBank/DDBJ whole genome shotgun (WGS) entry which is preliminary data.</text>
</comment>
<dbReference type="PANTHER" id="PTHR48090:SF10">
    <property type="entry name" value="GLUCOSYL-3-PHOSPHOGLYCERATE SYNTHASE"/>
    <property type="match status" value="1"/>
</dbReference>